<dbReference type="AlphaFoldDB" id="A0A553PH21"/>
<evidence type="ECO:0000256" key="2">
    <source>
        <dbReference type="SAM" id="SignalP"/>
    </source>
</evidence>
<reference evidence="3 4" key="1">
    <citation type="journal article" date="2018" name="Nat. Ecol. Evol.">
        <title>Genomic signatures of mitonuclear coevolution across populations of Tigriopus californicus.</title>
        <authorList>
            <person name="Barreto F.S."/>
            <person name="Watson E.T."/>
            <person name="Lima T.G."/>
            <person name="Willett C.S."/>
            <person name="Edmands S."/>
            <person name="Li W."/>
            <person name="Burton R.S."/>
        </authorList>
    </citation>
    <scope>NUCLEOTIDE SEQUENCE [LARGE SCALE GENOMIC DNA]</scope>
    <source>
        <strain evidence="3 4">San Diego</strain>
    </source>
</reference>
<evidence type="ECO:0000256" key="1">
    <source>
        <dbReference type="SAM" id="MobiDB-lite"/>
    </source>
</evidence>
<organism evidence="3 4">
    <name type="scientific">Tigriopus californicus</name>
    <name type="common">Marine copepod</name>
    <dbReference type="NCBI Taxonomy" id="6832"/>
    <lineage>
        <taxon>Eukaryota</taxon>
        <taxon>Metazoa</taxon>
        <taxon>Ecdysozoa</taxon>
        <taxon>Arthropoda</taxon>
        <taxon>Crustacea</taxon>
        <taxon>Multicrustacea</taxon>
        <taxon>Hexanauplia</taxon>
        <taxon>Copepoda</taxon>
        <taxon>Harpacticoida</taxon>
        <taxon>Harpacticidae</taxon>
        <taxon>Tigriopus</taxon>
    </lineage>
</organism>
<keyword evidence="4" id="KW-1185">Reference proteome</keyword>
<evidence type="ECO:0008006" key="5">
    <source>
        <dbReference type="Google" id="ProtNLM"/>
    </source>
</evidence>
<accession>A0A553PH21</accession>
<evidence type="ECO:0000313" key="3">
    <source>
        <dbReference type="EMBL" id="TRY76981.1"/>
    </source>
</evidence>
<feature type="signal peptide" evidence="2">
    <location>
        <begin position="1"/>
        <end position="26"/>
    </location>
</feature>
<name>A0A553PH21_TIGCA</name>
<dbReference type="Proteomes" id="UP000318571">
    <property type="component" value="Chromosome 5"/>
</dbReference>
<protein>
    <recommendedName>
        <fullName evidence="5">Neuropeptide F</fullName>
    </recommendedName>
</protein>
<feature type="chain" id="PRO_5021924664" description="Neuropeptide F" evidence="2">
    <location>
        <begin position="27"/>
        <end position="213"/>
    </location>
</feature>
<feature type="region of interest" description="Disordered" evidence="1">
    <location>
        <begin position="152"/>
        <end position="174"/>
    </location>
</feature>
<gene>
    <name evidence="3" type="ORF">TCAL_15914</name>
</gene>
<comment type="caution">
    <text evidence="3">The sequence shown here is derived from an EMBL/GenBank/DDBJ whole genome shotgun (WGS) entry which is preliminary data.</text>
</comment>
<feature type="region of interest" description="Disordered" evidence="1">
    <location>
        <begin position="187"/>
        <end position="213"/>
    </location>
</feature>
<evidence type="ECO:0000313" key="4">
    <source>
        <dbReference type="Proteomes" id="UP000318571"/>
    </source>
</evidence>
<proteinExistence type="predicted"/>
<dbReference type="EMBL" id="VCGU01000004">
    <property type="protein sequence ID" value="TRY76981.1"/>
    <property type="molecule type" value="Genomic_DNA"/>
</dbReference>
<sequence>MIRNLWILFGLALVAVFCFLSETAQARPSAGEAFDQEDEMSDALKYLEELDKHYAKLARPRQRRVGQNMASALEKLSQIKNYYNEAGRPSYDIDLTAPASYEFKSSSGMQSSPDGSASGRLGAAVKSFRNRHPSLSKEVADSAMVLLSPLFRPSRRSAGGDPRGSGEVQRRGLDKVKALQMIDSDLAHMSRPRFGKRSGMSEPLMSMYDRYDK</sequence>
<keyword evidence="2" id="KW-0732">Signal</keyword>